<evidence type="ECO:0000313" key="1">
    <source>
        <dbReference type="EMBL" id="CAB4533687.1"/>
    </source>
</evidence>
<protein>
    <submittedName>
        <fullName evidence="1">Unannotated protein</fullName>
    </submittedName>
</protein>
<organism evidence="1">
    <name type="scientific">freshwater metagenome</name>
    <dbReference type="NCBI Taxonomy" id="449393"/>
    <lineage>
        <taxon>unclassified sequences</taxon>
        <taxon>metagenomes</taxon>
        <taxon>ecological metagenomes</taxon>
    </lineage>
</organism>
<name>A0A6J6B4T7_9ZZZZ</name>
<dbReference type="Gene3D" id="3.30.530.20">
    <property type="match status" value="1"/>
</dbReference>
<accession>A0A6J6B4T7</accession>
<gene>
    <name evidence="1" type="ORF">UFOPK1419_00185</name>
</gene>
<dbReference type="EMBL" id="CAEZSK010000013">
    <property type="protein sequence ID" value="CAB4533687.1"/>
    <property type="molecule type" value="Genomic_DNA"/>
</dbReference>
<dbReference type="SUPFAM" id="SSF55961">
    <property type="entry name" value="Bet v1-like"/>
    <property type="match status" value="1"/>
</dbReference>
<proteinExistence type="predicted"/>
<dbReference type="AlphaFoldDB" id="A0A6J6B4T7"/>
<reference evidence="1" key="1">
    <citation type="submission" date="2020-05" db="EMBL/GenBank/DDBJ databases">
        <authorList>
            <person name="Chiriac C."/>
            <person name="Salcher M."/>
            <person name="Ghai R."/>
            <person name="Kavagutti S V."/>
        </authorList>
    </citation>
    <scope>NUCLEOTIDE SEQUENCE</scope>
</reference>
<dbReference type="InterPro" id="IPR023393">
    <property type="entry name" value="START-like_dom_sf"/>
</dbReference>
<sequence length="158" mass="17732">MDSIRAEILDIADPRIAAARIVIDAPAQQIFDLIADARCHPLFDGSGTLQGSISGPIRLHLGAKFGMAMKIKVPYRITNRVVAFEEGKKISWCHLMKWTWSYELLDIGNGQTQVTETFDAHDIPWLASKWLNFTGAIQHNPKWMAKSLVRLKAICESN</sequence>